<gene>
    <name evidence="1" type="ORF">PNH38_03475</name>
</gene>
<keyword evidence="2" id="KW-1185">Reference proteome</keyword>
<name>A0ABT5W0U7_9BACL</name>
<dbReference type="Proteomes" id="UP001213979">
    <property type="component" value="Unassembled WGS sequence"/>
</dbReference>
<accession>A0ABT5W0U7</accession>
<organism evidence="1 2">
    <name type="scientific">Anoxybacteroides rupiense</name>
    <dbReference type="NCBI Taxonomy" id="311460"/>
    <lineage>
        <taxon>Bacteria</taxon>
        <taxon>Bacillati</taxon>
        <taxon>Bacillota</taxon>
        <taxon>Bacilli</taxon>
        <taxon>Bacillales</taxon>
        <taxon>Anoxybacillaceae</taxon>
        <taxon>Anoxybacteroides</taxon>
    </lineage>
</organism>
<proteinExistence type="predicted"/>
<comment type="caution">
    <text evidence="1">The sequence shown here is derived from an EMBL/GenBank/DDBJ whole genome shotgun (WGS) entry which is preliminary data.</text>
</comment>
<reference evidence="1 2" key="1">
    <citation type="submission" date="2023-01" db="EMBL/GenBank/DDBJ databases">
        <title>Genome-based reclassification of Anoxybacillus geothermalis as a later heterotypic synonym of Anoxybacillus rupiensis.</title>
        <authorList>
            <person name="Inan Bektas K."/>
            <person name="Canakci S."/>
            <person name="Belduz A.A."/>
            <person name="Guler H.H."/>
        </authorList>
    </citation>
    <scope>NUCLEOTIDE SEQUENCE [LARGE SCALE GENOMIC DNA]</scope>
    <source>
        <strain evidence="1 2">DSM 17127</strain>
    </source>
</reference>
<dbReference type="EMBL" id="JAQOTG010000001">
    <property type="protein sequence ID" value="MDE8562941.1"/>
    <property type="molecule type" value="Genomic_DNA"/>
</dbReference>
<evidence type="ECO:0000313" key="1">
    <source>
        <dbReference type="EMBL" id="MDE8562941.1"/>
    </source>
</evidence>
<evidence type="ECO:0000313" key="2">
    <source>
        <dbReference type="Proteomes" id="UP001213979"/>
    </source>
</evidence>
<protein>
    <submittedName>
        <fullName evidence="1">Uncharacterized protein</fullName>
    </submittedName>
</protein>
<sequence>MIWIFSYQAQAVQKCLVDKERSQAKTRMEQKKFMSGTSEAGDAG</sequence>